<feature type="chain" id="PRO_5035188374" evidence="1">
    <location>
        <begin position="28"/>
        <end position="149"/>
    </location>
</feature>
<evidence type="ECO:0000256" key="1">
    <source>
        <dbReference type="SAM" id="SignalP"/>
    </source>
</evidence>
<evidence type="ECO:0000313" key="3">
    <source>
        <dbReference type="Proteomes" id="UP000789390"/>
    </source>
</evidence>
<feature type="signal peptide" evidence="1">
    <location>
        <begin position="1"/>
        <end position="27"/>
    </location>
</feature>
<reference evidence="2" key="1">
    <citation type="submission" date="2021-11" db="EMBL/GenBank/DDBJ databases">
        <authorList>
            <person name="Schell T."/>
        </authorList>
    </citation>
    <scope>NUCLEOTIDE SEQUENCE</scope>
    <source>
        <strain evidence="2">M5</strain>
    </source>
</reference>
<dbReference type="Proteomes" id="UP000789390">
    <property type="component" value="Unassembled WGS sequence"/>
</dbReference>
<name>A0A8J2W8Q9_9CRUS</name>
<organism evidence="2 3">
    <name type="scientific">Daphnia galeata</name>
    <dbReference type="NCBI Taxonomy" id="27404"/>
    <lineage>
        <taxon>Eukaryota</taxon>
        <taxon>Metazoa</taxon>
        <taxon>Ecdysozoa</taxon>
        <taxon>Arthropoda</taxon>
        <taxon>Crustacea</taxon>
        <taxon>Branchiopoda</taxon>
        <taxon>Diplostraca</taxon>
        <taxon>Cladocera</taxon>
        <taxon>Anomopoda</taxon>
        <taxon>Daphniidae</taxon>
        <taxon>Daphnia</taxon>
    </lineage>
</organism>
<evidence type="ECO:0000313" key="2">
    <source>
        <dbReference type="EMBL" id="CAH0109123.1"/>
    </source>
</evidence>
<dbReference type="EMBL" id="CAKKLH010000290">
    <property type="protein sequence ID" value="CAH0109123.1"/>
    <property type="molecule type" value="Genomic_DNA"/>
</dbReference>
<protein>
    <submittedName>
        <fullName evidence="2">Uncharacterized protein</fullName>
    </submittedName>
</protein>
<keyword evidence="1" id="KW-0732">Signal</keyword>
<comment type="caution">
    <text evidence="2">The sequence shown here is derived from an EMBL/GenBank/DDBJ whole genome shotgun (WGS) entry which is preliminary data.</text>
</comment>
<dbReference type="AlphaFoldDB" id="A0A8J2W8Q9"/>
<proteinExistence type="predicted"/>
<dbReference type="OrthoDB" id="10453896at2759"/>
<keyword evidence="3" id="KW-1185">Reference proteome</keyword>
<sequence>MGISNFPPHLILLSLSLIFNVIDSTTAVSIQHESKKALTEERNRPGESAFHWTELLANGELDQRSKRALFLNLINAQQAKAEENIRSSSIHSPFIVASLNYYDYYYSTDFHMDQTGRRKDFFKVLVAATGTATTIDEREFNDSQSALTP</sequence>
<accession>A0A8J2W8Q9</accession>
<gene>
    <name evidence="2" type="ORF">DGAL_LOCUS12586</name>
</gene>